<evidence type="ECO:0000256" key="1">
    <source>
        <dbReference type="SAM" id="Phobius"/>
    </source>
</evidence>
<reference evidence="3" key="1">
    <citation type="journal article" date="2019" name="Int. J. Syst. Evol. Microbiol.">
        <title>The Global Catalogue of Microorganisms (GCM) 10K type strain sequencing project: providing services to taxonomists for standard genome sequencing and annotation.</title>
        <authorList>
            <consortium name="The Broad Institute Genomics Platform"/>
            <consortium name="The Broad Institute Genome Sequencing Center for Infectious Disease"/>
            <person name="Wu L."/>
            <person name="Ma J."/>
        </authorList>
    </citation>
    <scope>NUCLEOTIDE SEQUENCE [LARGE SCALE GENOMIC DNA]</scope>
    <source>
        <strain evidence="3">JCM 17925</strain>
    </source>
</reference>
<keyword evidence="3" id="KW-1185">Reference proteome</keyword>
<accession>A0ABP8KPL9</accession>
<proteinExistence type="predicted"/>
<dbReference type="EMBL" id="BAABHB010000008">
    <property type="protein sequence ID" value="GAA4411189.1"/>
    <property type="molecule type" value="Genomic_DNA"/>
</dbReference>
<organism evidence="2 3">
    <name type="scientific">Nibrella viscosa</name>
    <dbReference type="NCBI Taxonomy" id="1084524"/>
    <lineage>
        <taxon>Bacteria</taxon>
        <taxon>Pseudomonadati</taxon>
        <taxon>Bacteroidota</taxon>
        <taxon>Cytophagia</taxon>
        <taxon>Cytophagales</taxon>
        <taxon>Spirosomataceae</taxon>
        <taxon>Nibrella</taxon>
    </lineage>
</organism>
<name>A0ABP8KPL9_9BACT</name>
<protein>
    <submittedName>
        <fullName evidence="2">Uncharacterized protein</fullName>
    </submittedName>
</protein>
<gene>
    <name evidence="2" type="ORF">GCM10023187_36650</name>
</gene>
<comment type="caution">
    <text evidence="2">The sequence shown here is derived from an EMBL/GenBank/DDBJ whole genome shotgun (WGS) entry which is preliminary data.</text>
</comment>
<keyword evidence="1" id="KW-1133">Transmembrane helix</keyword>
<keyword evidence="1" id="KW-0812">Transmembrane</keyword>
<keyword evidence="1" id="KW-0472">Membrane</keyword>
<sequence>MGAAGSFKELGDMLGLISIGFISQTFGLTTGFVVCDVLGGLAILLIGREPTQPISKETLPHPEP</sequence>
<dbReference type="Proteomes" id="UP001500936">
    <property type="component" value="Unassembled WGS sequence"/>
</dbReference>
<feature type="transmembrane region" description="Helical" evidence="1">
    <location>
        <begin position="16"/>
        <end position="46"/>
    </location>
</feature>
<evidence type="ECO:0000313" key="3">
    <source>
        <dbReference type="Proteomes" id="UP001500936"/>
    </source>
</evidence>
<evidence type="ECO:0000313" key="2">
    <source>
        <dbReference type="EMBL" id="GAA4411189.1"/>
    </source>
</evidence>